<comment type="caution">
    <text evidence="6">The sequence shown here is derived from an EMBL/GenBank/DDBJ whole genome shotgun (WGS) entry which is preliminary data.</text>
</comment>
<dbReference type="Pfam" id="PF02746">
    <property type="entry name" value="MR_MLE_N"/>
    <property type="match status" value="1"/>
</dbReference>
<dbReference type="InterPro" id="IPR029065">
    <property type="entry name" value="Enolase_C-like"/>
</dbReference>
<evidence type="ECO:0000256" key="3">
    <source>
        <dbReference type="ARBA" id="ARBA00011973"/>
    </source>
</evidence>
<comment type="pathway">
    <text evidence="2">Carbohydrate acid metabolism; D-glucarate degradation; 2,5-dioxopentanoate from D-glucarate: step 1/2.</text>
</comment>
<dbReference type="GO" id="GO:0046872">
    <property type="term" value="F:metal ion binding"/>
    <property type="evidence" value="ECO:0007669"/>
    <property type="project" value="UniProtKB-KW"/>
</dbReference>
<dbReference type="PANTHER" id="PTHR48080:SF4">
    <property type="entry name" value="GLUCARATE DEHYDRATASE"/>
    <property type="match status" value="1"/>
</dbReference>
<dbReference type="RefSeq" id="WP_185670892.1">
    <property type="nucleotide sequence ID" value="NZ_JACJVP010000032.1"/>
</dbReference>
<dbReference type="GO" id="GO:0008872">
    <property type="term" value="F:glucarate dehydratase activity"/>
    <property type="evidence" value="ECO:0007669"/>
    <property type="project" value="UniProtKB-EC"/>
</dbReference>
<protein>
    <recommendedName>
        <fullName evidence="3">glucarate dehydratase</fullName>
        <ecNumber evidence="3">4.2.1.40</ecNumber>
    </recommendedName>
</protein>
<sequence length="407" mass="44869">MKIVDIRATTITVPLEATLRHAVGAHWGRFVRTIIEIETDEGIIGYGEMGGGGESAELAFAGLKSYLLGHDPFLLEELRFKICNPTASLYNNRMQLFAAIEFACLDIVGQKLGVPVHQLLGGKIRDHVPFASYLFFRSPNEPGGPGEVRTPVQLVQHCADLKREHGFTVHKLKGGVFHPDYELECYKALAAAFPNDKLRYDPNAALNVEEAIRFGQAIENLNNDYFEDPTWGLNGMRRVRSMVRIPTATNTVVVNFEQLAANILDLAVDVILLDTTFWGGIRSCIKAAGVCETFQLGVAVHSSGELGIQLATMLHMGAVVPNLSHAADAHYHHLQDDILVGGKMKYVGGAIQVPDGPGLGIKVDREKVRQYAELYRELGGYAYDKDPLRPGWYPIVPNERWADPALV</sequence>
<evidence type="ECO:0000256" key="1">
    <source>
        <dbReference type="ARBA" id="ARBA00001426"/>
    </source>
</evidence>
<dbReference type="Gene3D" id="3.30.390.10">
    <property type="entry name" value="Enolase-like, N-terminal domain"/>
    <property type="match status" value="1"/>
</dbReference>
<comment type="catalytic activity">
    <reaction evidence="1">
        <text>D-glucarate = 5-dehydro-4-deoxy-D-glucarate + H2O</text>
        <dbReference type="Rhea" id="RHEA:14573"/>
        <dbReference type="ChEBI" id="CHEBI:15377"/>
        <dbReference type="ChEBI" id="CHEBI:30612"/>
        <dbReference type="ChEBI" id="CHEBI:42819"/>
        <dbReference type="EC" id="4.2.1.40"/>
    </reaction>
</comment>
<reference evidence="6 7" key="1">
    <citation type="submission" date="2020-08" db="EMBL/GenBank/DDBJ databases">
        <title>Cohnella phylogeny.</title>
        <authorList>
            <person name="Dunlap C."/>
        </authorList>
    </citation>
    <scope>NUCLEOTIDE SEQUENCE [LARGE SCALE GENOMIC DNA]</scope>
    <source>
        <strain evidence="6 7">DSM 28246</strain>
    </source>
</reference>
<gene>
    <name evidence="6" type="ORF">H7C19_20410</name>
</gene>
<dbReference type="SFLD" id="SFLDS00001">
    <property type="entry name" value="Enolase"/>
    <property type="match status" value="1"/>
</dbReference>
<keyword evidence="4" id="KW-0479">Metal-binding</keyword>
<evidence type="ECO:0000259" key="5">
    <source>
        <dbReference type="SMART" id="SM00922"/>
    </source>
</evidence>
<dbReference type="EMBL" id="JACJVP010000032">
    <property type="protein sequence ID" value="MBB6673049.1"/>
    <property type="molecule type" value="Genomic_DNA"/>
</dbReference>
<evidence type="ECO:0000256" key="4">
    <source>
        <dbReference type="ARBA" id="ARBA00022723"/>
    </source>
</evidence>
<evidence type="ECO:0000256" key="2">
    <source>
        <dbReference type="ARBA" id="ARBA00005183"/>
    </source>
</evidence>
<dbReference type="InterPro" id="IPR029017">
    <property type="entry name" value="Enolase-like_N"/>
</dbReference>
<keyword evidence="7" id="KW-1185">Reference proteome</keyword>
<name>A0A7X0RSR5_9BACL</name>
<dbReference type="InterPro" id="IPR034593">
    <property type="entry name" value="DgoD-like"/>
</dbReference>
<evidence type="ECO:0000313" key="6">
    <source>
        <dbReference type="EMBL" id="MBB6673049.1"/>
    </source>
</evidence>
<dbReference type="SUPFAM" id="SSF54826">
    <property type="entry name" value="Enolase N-terminal domain-like"/>
    <property type="match status" value="1"/>
</dbReference>
<dbReference type="Pfam" id="PF13378">
    <property type="entry name" value="MR_MLE_C"/>
    <property type="match status" value="1"/>
</dbReference>
<dbReference type="InterPro" id="IPR013341">
    <property type="entry name" value="Mandelate_racemase_N_dom"/>
</dbReference>
<organism evidence="6 7">
    <name type="scientific">Cohnella nanjingensis</name>
    <dbReference type="NCBI Taxonomy" id="1387779"/>
    <lineage>
        <taxon>Bacteria</taxon>
        <taxon>Bacillati</taxon>
        <taxon>Bacillota</taxon>
        <taxon>Bacilli</taxon>
        <taxon>Bacillales</taxon>
        <taxon>Paenibacillaceae</taxon>
        <taxon>Cohnella</taxon>
    </lineage>
</organism>
<dbReference type="SMART" id="SM00922">
    <property type="entry name" value="MR_MLE"/>
    <property type="match status" value="1"/>
</dbReference>
<dbReference type="AlphaFoldDB" id="A0A7X0RSR5"/>
<dbReference type="SFLD" id="SFLDG00055">
    <property type="entry name" value="glucarate_dehydratase"/>
    <property type="match status" value="1"/>
</dbReference>
<dbReference type="InterPro" id="IPR013342">
    <property type="entry name" value="Mandelate_racemase_C"/>
</dbReference>
<dbReference type="InterPro" id="IPR036849">
    <property type="entry name" value="Enolase-like_C_sf"/>
</dbReference>
<feature type="domain" description="Mandelate racemase/muconate lactonizing enzyme C-terminal" evidence="5">
    <location>
        <begin position="151"/>
        <end position="246"/>
    </location>
</feature>
<dbReference type="SUPFAM" id="SSF51604">
    <property type="entry name" value="Enolase C-terminal domain-like"/>
    <property type="match status" value="1"/>
</dbReference>
<dbReference type="EC" id="4.2.1.40" evidence="3"/>
<dbReference type="PANTHER" id="PTHR48080">
    <property type="entry name" value="D-GALACTONATE DEHYDRATASE-RELATED"/>
    <property type="match status" value="1"/>
</dbReference>
<evidence type="ECO:0000313" key="7">
    <source>
        <dbReference type="Proteomes" id="UP000547209"/>
    </source>
</evidence>
<dbReference type="Proteomes" id="UP000547209">
    <property type="component" value="Unassembled WGS sequence"/>
</dbReference>
<proteinExistence type="predicted"/>
<dbReference type="Gene3D" id="3.20.20.120">
    <property type="entry name" value="Enolase-like C-terminal domain"/>
    <property type="match status" value="1"/>
</dbReference>
<accession>A0A7X0RSR5</accession>